<dbReference type="AlphaFoldDB" id="A0A8J2VZ05"/>
<dbReference type="InterPro" id="IPR045232">
    <property type="entry name" value="FAM234"/>
</dbReference>
<evidence type="ECO:0000313" key="9">
    <source>
        <dbReference type="Proteomes" id="UP000789390"/>
    </source>
</evidence>
<gene>
    <name evidence="8" type="ORF">DGAL_LOCUS1266</name>
</gene>
<name>A0A8J2VZ05_9CRUS</name>
<feature type="compositionally biased region" description="Polar residues" evidence="5">
    <location>
        <begin position="1"/>
        <end position="13"/>
    </location>
</feature>
<dbReference type="PANTHER" id="PTHR21419">
    <property type="match status" value="1"/>
</dbReference>
<keyword evidence="3 6" id="KW-1133">Transmembrane helix</keyword>
<dbReference type="Pfam" id="PF23727">
    <property type="entry name" value="Beta-prop_FAM234A_B"/>
    <property type="match status" value="1"/>
</dbReference>
<evidence type="ECO:0000256" key="5">
    <source>
        <dbReference type="SAM" id="MobiDB-lite"/>
    </source>
</evidence>
<evidence type="ECO:0000313" key="8">
    <source>
        <dbReference type="EMBL" id="CAH0099152.1"/>
    </source>
</evidence>
<dbReference type="InterPro" id="IPR055409">
    <property type="entry name" value="Beta-prop_FAM234A_B"/>
</dbReference>
<feature type="region of interest" description="Disordered" evidence="5">
    <location>
        <begin position="625"/>
        <end position="766"/>
    </location>
</feature>
<keyword evidence="4 6" id="KW-0472">Membrane</keyword>
<dbReference type="SUPFAM" id="SSF69318">
    <property type="entry name" value="Integrin alpha N-terminal domain"/>
    <property type="match status" value="1"/>
</dbReference>
<keyword evidence="2 6" id="KW-0812">Transmembrane</keyword>
<sequence length="933" mass="101463">MEANGNRNKLPSNDSLDEDTLSDDVDDEVFIKSARNGFRNSNKDKTLQKPLMAPRKKSEREKKLGAQNGRSNGVHLMEIHTASPKGSPILITVLYVTIALGAVTGLTGLVIFLAKSHLSNFVQRVSIWKPLKSGVPFAEPCDSFVEEAVWEVNIPHAISQGQKVLTSVDINKDSIEDIILGFDSGLNGVTPLTSFLCRLYFNTSSTVCDGGLVAVNGSNGAILWTTWLDDAVYAVNCVADLDLDGIIDCTVTGKSRALWAVSSKDGKQLWGIATDKLQLPCLADSNFRSAQVVEDVSGDKVPDIVVGIRGSQVKCPDYIAVVNGYTGNVLQLTGIPDQGSLSVGPLLKGSGDGSTLVLYSTKGTNGSLFMASLKDIASGRKDLVRTVLSNVSRIDEIVVSDITADGMEDFIVTMDNGTAGGKDVVALNGNGFHCLWIHTISAGTTLKIQALANLNEDDLPDVALQMTQAAGSAANTTWIRVLDGSNGKVVMNLPARLRRWDVHGESLAIEGKGADVIVDWIADDEDETAKIQINRLMGFSSRGELPAFVVYSTPGSTPSKTTGYAAESSLRDILDAVSQDDDLRAKFSNYLQHTESERTSDSIQMAEEMEPNVIVYPAQHGIRKHGRWNSRPRHEEGFQAPPPSYDYDPPTVADLMPPAEPVVVPAVGESRYRKTQRPATWKDQDLEEDSAYVSNGNSNDYVETGSSPDADYDLESRDYSRYRQRPSRPQPWRPERNGGRRGKRIRRQGSSTTSNSQPSESIGFPPLIVSAGSSGYTDLVFGVQWSWTEAEERAEQLQGLSDCVSRRLDQGRELNDDIVVDYATECFQTVGVEETGAQGSSSSSSGGSVVDVKKKANPTADIKLVASAVDQWLRPLARRRHGWVALKRVRLQCSCHSSGSKSPKSVASVANARPCSNLRLVSERRKVDFHYYH</sequence>
<evidence type="ECO:0000259" key="7">
    <source>
        <dbReference type="Pfam" id="PF23727"/>
    </source>
</evidence>
<feature type="region of interest" description="Disordered" evidence="5">
    <location>
        <begin position="36"/>
        <end position="68"/>
    </location>
</feature>
<feature type="domain" description="FAM234A/B beta-propeller" evidence="7">
    <location>
        <begin position="162"/>
        <end position="492"/>
    </location>
</feature>
<keyword evidence="9" id="KW-1185">Reference proteome</keyword>
<feature type="compositionally biased region" description="Polar residues" evidence="5">
    <location>
        <begin position="692"/>
        <end position="707"/>
    </location>
</feature>
<dbReference type="InterPro" id="IPR028994">
    <property type="entry name" value="Integrin_alpha_N"/>
</dbReference>
<dbReference type="PANTHER" id="PTHR21419:SF30">
    <property type="entry name" value="IG-LIKE DOMAIN-CONTAINING PROTEIN"/>
    <property type="match status" value="1"/>
</dbReference>
<dbReference type="EMBL" id="CAKKLH010000013">
    <property type="protein sequence ID" value="CAH0099152.1"/>
    <property type="molecule type" value="Genomic_DNA"/>
</dbReference>
<feature type="compositionally biased region" description="Low complexity" evidence="5">
    <location>
        <begin position="748"/>
        <end position="761"/>
    </location>
</feature>
<evidence type="ECO:0000256" key="1">
    <source>
        <dbReference type="ARBA" id="ARBA00004167"/>
    </source>
</evidence>
<accession>A0A8J2VZ05</accession>
<dbReference type="Proteomes" id="UP000789390">
    <property type="component" value="Unassembled WGS sequence"/>
</dbReference>
<dbReference type="OrthoDB" id="567787at2759"/>
<feature type="region of interest" description="Disordered" evidence="5">
    <location>
        <begin position="1"/>
        <end position="21"/>
    </location>
</feature>
<comment type="caution">
    <text evidence="8">The sequence shown here is derived from an EMBL/GenBank/DDBJ whole genome shotgun (WGS) entry which is preliminary data.</text>
</comment>
<comment type="subcellular location">
    <subcellularLocation>
        <location evidence="1">Membrane</location>
        <topology evidence="1">Single-pass membrane protein</topology>
    </subcellularLocation>
</comment>
<evidence type="ECO:0000256" key="4">
    <source>
        <dbReference type="ARBA" id="ARBA00023136"/>
    </source>
</evidence>
<evidence type="ECO:0000256" key="6">
    <source>
        <dbReference type="SAM" id="Phobius"/>
    </source>
</evidence>
<organism evidence="8 9">
    <name type="scientific">Daphnia galeata</name>
    <dbReference type="NCBI Taxonomy" id="27404"/>
    <lineage>
        <taxon>Eukaryota</taxon>
        <taxon>Metazoa</taxon>
        <taxon>Ecdysozoa</taxon>
        <taxon>Arthropoda</taxon>
        <taxon>Crustacea</taxon>
        <taxon>Branchiopoda</taxon>
        <taxon>Diplostraca</taxon>
        <taxon>Cladocera</taxon>
        <taxon>Anomopoda</taxon>
        <taxon>Daphniidae</taxon>
        <taxon>Daphnia</taxon>
    </lineage>
</organism>
<evidence type="ECO:0000256" key="2">
    <source>
        <dbReference type="ARBA" id="ARBA00022692"/>
    </source>
</evidence>
<evidence type="ECO:0000256" key="3">
    <source>
        <dbReference type="ARBA" id="ARBA00022989"/>
    </source>
</evidence>
<dbReference type="GO" id="GO:0016020">
    <property type="term" value="C:membrane"/>
    <property type="evidence" value="ECO:0007669"/>
    <property type="project" value="UniProtKB-SubCell"/>
</dbReference>
<proteinExistence type="predicted"/>
<protein>
    <recommendedName>
        <fullName evidence="7">FAM234A/B beta-propeller domain-containing protein</fullName>
    </recommendedName>
</protein>
<feature type="transmembrane region" description="Helical" evidence="6">
    <location>
        <begin position="89"/>
        <end position="114"/>
    </location>
</feature>
<reference evidence="8" key="1">
    <citation type="submission" date="2021-11" db="EMBL/GenBank/DDBJ databases">
        <authorList>
            <person name="Schell T."/>
        </authorList>
    </citation>
    <scope>NUCLEOTIDE SEQUENCE</scope>
    <source>
        <strain evidence="8">M5</strain>
    </source>
</reference>